<gene>
    <name evidence="2" type="ORF">SAMN04488042_101183</name>
</gene>
<dbReference type="Gene3D" id="3.10.490.10">
    <property type="entry name" value="Gamma-glutamyl cyclotransferase-like"/>
    <property type="match status" value="1"/>
</dbReference>
<dbReference type="EMBL" id="FOTQ01000001">
    <property type="protein sequence ID" value="SFL43466.1"/>
    <property type="molecule type" value="Genomic_DNA"/>
</dbReference>
<evidence type="ECO:0000313" key="2">
    <source>
        <dbReference type="EMBL" id="SFL43466.1"/>
    </source>
</evidence>
<accession>A0A1I4HQ13</accession>
<keyword evidence="3" id="KW-1185">Reference proteome</keyword>
<dbReference type="STRING" id="254406.SAMN04488042_101183"/>
<sequence length="191" mass="21436">MRKKDPYFFGYGSLVNRDTHQYGDTHPARLGGWRRIWRHTDLRPVAYLTVVPDPDCEIDGLIAHVPGGDWAALDQREHAYDRVDANAAITHPKPDPIDVAVYTVPHGKHGQPTVEHPVLLSYIDVVVQGYLREFGEAGVARFFNTTAGWTAPILDDRAAPIYPRHQTLSGVERDLVDDHLKTLNVTLIDKA</sequence>
<protein>
    <submittedName>
        <fullName evidence="2">ChaC-like protein</fullName>
    </submittedName>
</protein>
<dbReference type="Pfam" id="PF06094">
    <property type="entry name" value="GGACT"/>
    <property type="match status" value="1"/>
</dbReference>
<organism evidence="2 3">
    <name type="scientific">Shimia aestuarii</name>
    <dbReference type="NCBI Taxonomy" id="254406"/>
    <lineage>
        <taxon>Bacteria</taxon>
        <taxon>Pseudomonadati</taxon>
        <taxon>Pseudomonadota</taxon>
        <taxon>Alphaproteobacteria</taxon>
        <taxon>Rhodobacterales</taxon>
        <taxon>Roseobacteraceae</taxon>
    </lineage>
</organism>
<dbReference type="RefSeq" id="WP_093090069.1">
    <property type="nucleotide sequence ID" value="NZ_FOTQ01000001.1"/>
</dbReference>
<dbReference type="InterPro" id="IPR036568">
    <property type="entry name" value="GGCT-like_sf"/>
</dbReference>
<evidence type="ECO:0000313" key="3">
    <source>
        <dbReference type="Proteomes" id="UP000199144"/>
    </source>
</evidence>
<dbReference type="InterPro" id="IPR009288">
    <property type="entry name" value="AIG2-like_dom"/>
</dbReference>
<dbReference type="AlphaFoldDB" id="A0A1I4HQ13"/>
<name>A0A1I4HQ13_9RHOB</name>
<dbReference type="Proteomes" id="UP000199144">
    <property type="component" value="Unassembled WGS sequence"/>
</dbReference>
<reference evidence="2 3" key="1">
    <citation type="submission" date="2016-10" db="EMBL/GenBank/DDBJ databases">
        <authorList>
            <person name="de Groot N.N."/>
        </authorList>
    </citation>
    <scope>NUCLEOTIDE SEQUENCE [LARGE SCALE GENOMIC DNA]</scope>
    <source>
        <strain evidence="2 3">DSM 15283</strain>
    </source>
</reference>
<evidence type="ECO:0000259" key="1">
    <source>
        <dbReference type="Pfam" id="PF06094"/>
    </source>
</evidence>
<dbReference type="InterPro" id="IPR013024">
    <property type="entry name" value="GGCT-like"/>
</dbReference>
<proteinExistence type="predicted"/>
<dbReference type="SUPFAM" id="SSF110857">
    <property type="entry name" value="Gamma-glutamyl cyclotransferase-like"/>
    <property type="match status" value="1"/>
</dbReference>
<feature type="domain" description="Gamma-glutamylcyclotransferase AIG2-like" evidence="1">
    <location>
        <begin position="9"/>
        <end position="110"/>
    </location>
</feature>
<dbReference type="OrthoDB" id="5567366at2"/>
<dbReference type="CDD" id="cd06661">
    <property type="entry name" value="GGCT_like"/>
    <property type="match status" value="1"/>
</dbReference>